<accession>A0A8T1TS82</accession>
<proteinExistence type="predicted"/>
<protein>
    <submittedName>
        <fullName evidence="1">Uncharacterized protein</fullName>
    </submittedName>
</protein>
<reference evidence="1" key="1">
    <citation type="submission" date="2021-01" db="EMBL/GenBank/DDBJ databases">
        <title>Phytophthora aleatoria, a newly-described species from Pinus radiata is distinct from Phytophthora cactorum isolates based on comparative genomics.</title>
        <authorList>
            <person name="Mcdougal R."/>
            <person name="Panda P."/>
            <person name="Williams N."/>
            <person name="Studholme D.J."/>
        </authorList>
    </citation>
    <scope>NUCLEOTIDE SEQUENCE</scope>
    <source>
        <strain evidence="1">NZFS 3830</strain>
    </source>
</reference>
<dbReference type="EMBL" id="JAENGZ010001647">
    <property type="protein sequence ID" value="KAG6946951.1"/>
    <property type="molecule type" value="Genomic_DNA"/>
</dbReference>
<evidence type="ECO:0000313" key="2">
    <source>
        <dbReference type="Proteomes" id="UP000688947"/>
    </source>
</evidence>
<name>A0A8T1TS82_9STRA</name>
<sequence length="74" mass="8478">MVDVHNFLAKLKRQAKAGTTLSDRVSETLDRFSKEEEFGVAHADINRQGDKVRIVVSCIHTRTAVDLLYLFFRL</sequence>
<comment type="caution">
    <text evidence="1">The sequence shown here is derived from an EMBL/GenBank/DDBJ whole genome shotgun (WGS) entry which is preliminary data.</text>
</comment>
<organism evidence="1 2">
    <name type="scientific">Phytophthora cactorum</name>
    <dbReference type="NCBI Taxonomy" id="29920"/>
    <lineage>
        <taxon>Eukaryota</taxon>
        <taxon>Sar</taxon>
        <taxon>Stramenopiles</taxon>
        <taxon>Oomycota</taxon>
        <taxon>Peronosporomycetes</taxon>
        <taxon>Peronosporales</taxon>
        <taxon>Peronosporaceae</taxon>
        <taxon>Phytophthora</taxon>
    </lineage>
</organism>
<gene>
    <name evidence="1" type="ORF">JG687_00016417</name>
</gene>
<dbReference type="Proteomes" id="UP000688947">
    <property type="component" value="Unassembled WGS sequence"/>
</dbReference>
<dbReference type="AlphaFoldDB" id="A0A8T1TS82"/>
<evidence type="ECO:0000313" key="1">
    <source>
        <dbReference type="EMBL" id="KAG6946951.1"/>
    </source>
</evidence>
<dbReference type="OrthoDB" id="107861at2759"/>